<comment type="subcellular location">
    <subcellularLocation>
        <location evidence="5">Cell membrane</location>
        <topology evidence="5">Multi-pass membrane protein</topology>
    </subcellularLocation>
    <subcellularLocation>
        <location evidence="1">Membrane</location>
        <topology evidence="1">Multi-pass membrane protein</topology>
    </subcellularLocation>
</comment>
<dbReference type="RefSeq" id="WP_054532745.1">
    <property type="nucleotide sequence ID" value="NZ_LGKP01000005.1"/>
</dbReference>
<proteinExistence type="inferred from homology"/>
<dbReference type="Pfam" id="PF01061">
    <property type="entry name" value="ABC2_membrane"/>
    <property type="match status" value="1"/>
</dbReference>
<keyword evidence="3 5" id="KW-1133">Transmembrane helix</keyword>
<dbReference type="InterPro" id="IPR047817">
    <property type="entry name" value="ABC2_TM_bact-type"/>
</dbReference>
<feature type="transmembrane region" description="Helical" evidence="5">
    <location>
        <begin position="21"/>
        <end position="43"/>
    </location>
</feature>
<evidence type="ECO:0000313" key="8">
    <source>
        <dbReference type="Proteomes" id="UP000050277"/>
    </source>
</evidence>
<reference evidence="7 8" key="1">
    <citation type="submission" date="2015-07" db="EMBL/GenBank/DDBJ databases">
        <title>Whole genome sequence of Herpetosiphon geysericola DSM 7119.</title>
        <authorList>
            <person name="Hemp J."/>
            <person name="Ward L.M."/>
            <person name="Pace L.A."/>
            <person name="Fischer W.W."/>
        </authorList>
    </citation>
    <scope>NUCLEOTIDE SEQUENCE [LARGE SCALE GENOMIC DNA]</scope>
    <source>
        <strain evidence="7 8">DSM 7119</strain>
    </source>
</reference>
<feature type="domain" description="ABC transmembrane type-2" evidence="6">
    <location>
        <begin position="23"/>
        <end position="251"/>
    </location>
</feature>
<name>A0A0P6YLE5_9CHLR</name>
<comment type="similarity">
    <text evidence="5">Belongs to the ABC-2 integral membrane protein family.</text>
</comment>
<evidence type="ECO:0000256" key="2">
    <source>
        <dbReference type="ARBA" id="ARBA00022692"/>
    </source>
</evidence>
<feature type="transmembrane region" description="Helical" evidence="5">
    <location>
        <begin position="175"/>
        <end position="197"/>
    </location>
</feature>
<evidence type="ECO:0000256" key="1">
    <source>
        <dbReference type="ARBA" id="ARBA00004141"/>
    </source>
</evidence>
<dbReference type="GO" id="GO:0140359">
    <property type="term" value="F:ABC-type transporter activity"/>
    <property type="evidence" value="ECO:0007669"/>
    <property type="project" value="InterPro"/>
</dbReference>
<evidence type="ECO:0000259" key="6">
    <source>
        <dbReference type="PROSITE" id="PS51012"/>
    </source>
</evidence>
<dbReference type="AlphaFoldDB" id="A0A0P6YLE5"/>
<dbReference type="Proteomes" id="UP000050277">
    <property type="component" value="Unassembled WGS sequence"/>
</dbReference>
<keyword evidence="5" id="KW-1003">Cell membrane</keyword>
<organism evidence="7 8">
    <name type="scientific">Herpetosiphon geysericola</name>
    <dbReference type="NCBI Taxonomy" id="70996"/>
    <lineage>
        <taxon>Bacteria</taxon>
        <taxon>Bacillati</taxon>
        <taxon>Chloroflexota</taxon>
        <taxon>Chloroflexia</taxon>
        <taxon>Herpetosiphonales</taxon>
        <taxon>Herpetosiphonaceae</taxon>
        <taxon>Herpetosiphon</taxon>
    </lineage>
</organism>
<keyword evidence="4 5" id="KW-0472">Membrane</keyword>
<keyword evidence="8" id="KW-1185">Reference proteome</keyword>
<dbReference type="EMBL" id="LGKP01000005">
    <property type="protein sequence ID" value="KPL91447.1"/>
    <property type="molecule type" value="Genomic_DNA"/>
</dbReference>
<protein>
    <recommendedName>
        <fullName evidence="5">Transport permease protein</fullName>
    </recommendedName>
</protein>
<feature type="transmembrane region" description="Helical" evidence="5">
    <location>
        <begin position="63"/>
        <end position="87"/>
    </location>
</feature>
<evidence type="ECO:0000256" key="3">
    <source>
        <dbReference type="ARBA" id="ARBA00022989"/>
    </source>
</evidence>
<sequence>MQSLRDTWLLFNHYLTMTMRNPVMVIVGLFQPIVQLLLFAPLLEPIANTEGFPEGGSIGVFTPGLLVMLGITGSLFVVFGFIAELRAGVLERMRVTPLSRLALVLGRLLRDVVMLLLQATVLVGVAWLMGLRADPAGVALSMLIVVLLGLLVSSCSYAVALILQDENAVASVLNFLILPILLLSGITLPLTLAPNWIQNVAGVNPFAYAVDASRALFIGQFSNPAVWQGYLVMGVLAFLGVFWAVRSFRQGVA</sequence>
<evidence type="ECO:0000313" key="7">
    <source>
        <dbReference type="EMBL" id="KPL91447.1"/>
    </source>
</evidence>
<feature type="transmembrane region" description="Helical" evidence="5">
    <location>
        <begin position="108"/>
        <end position="130"/>
    </location>
</feature>
<keyword evidence="2 5" id="KW-0812">Transmembrane</keyword>
<evidence type="ECO:0000256" key="4">
    <source>
        <dbReference type="ARBA" id="ARBA00023136"/>
    </source>
</evidence>
<evidence type="ECO:0000256" key="5">
    <source>
        <dbReference type="RuleBase" id="RU361157"/>
    </source>
</evidence>
<keyword evidence="5" id="KW-0813">Transport</keyword>
<accession>A0A0P6YLE5</accession>
<dbReference type="PIRSF" id="PIRSF006648">
    <property type="entry name" value="DrrB"/>
    <property type="match status" value="1"/>
</dbReference>
<comment type="caution">
    <text evidence="7">The sequence shown here is derived from an EMBL/GenBank/DDBJ whole genome shotgun (WGS) entry which is preliminary data.</text>
</comment>
<dbReference type="InterPro" id="IPR051784">
    <property type="entry name" value="Nod_factor_ABC_transporter"/>
</dbReference>
<dbReference type="GO" id="GO:0043190">
    <property type="term" value="C:ATP-binding cassette (ABC) transporter complex"/>
    <property type="evidence" value="ECO:0007669"/>
    <property type="project" value="InterPro"/>
</dbReference>
<gene>
    <name evidence="7" type="ORF">SE18_01995</name>
</gene>
<dbReference type="InterPro" id="IPR013525">
    <property type="entry name" value="ABC2_TM"/>
</dbReference>
<dbReference type="PANTHER" id="PTHR43229:SF2">
    <property type="entry name" value="NODULATION PROTEIN J"/>
    <property type="match status" value="1"/>
</dbReference>
<dbReference type="InterPro" id="IPR000412">
    <property type="entry name" value="ABC_2_transport"/>
</dbReference>
<dbReference type="PROSITE" id="PS51012">
    <property type="entry name" value="ABC_TM2"/>
    <property type="match status" value="1"/>
</dbReference>
<dbReference type="PANTHER" id="PTHR43229">
    <property type="entry name" value="NODULATION PROTEIN J"/>
    <property type="match status" value="1"/>
</dbReference>
<dbReference type="STRING" id="70996.SE18_01995"/>
<dbReference type="OrthoDB" id="9788252at2"/>
<feature type="transmembrane region" description="Helical" evidence="5">
    <location>
        <begin position="225"/>
        <end position="245"/>
    </location>
</feature>
<feature type="transmembrane region" description="Helical" evidence="5">
    <location>
        <begin position="136"/>
        <end position="163"/>
    </location>
</feature>